<accession>K0RCK5</accession>
<feature type="region of interest" description="Disordered" evidence="1">
    <location>
        <begin position="1"/>
        <end position="58"/>
    </location>
</feature>
<dbReference type="EMBL" id="AGNL01050046">
    <property type="protein sequence ID" value="EJK44197.1"/>
    <property type="molecule type" value="Genomic_DNA"/>
</dbReference>
<reference evidence="2 3" key="1">
    <citation type="journal article" date="2012" name="Genome Biol.">
        <title>Genome and low-iron response of an oceanic diatom adapted to chronic iron limitation.</title>
        <authorList>
            <person name="Lommer M."/>
            <person name="Specht M."/>
            <person name="Roy A.S."/>
            <person name="Kraemer L."/>
            <person name="Andreson R."/>
            <person name="Gutowska M.A."/>
            <person name="Wolf J."/>
            <person name="Bergner S.V."/>
            <person name="Schilhabel M.B."/>
            <person name="Klostermeier U.C."/>
            <person name="Beiko R.G."/>
            <person name="Rosenstiel P."/>
            <person name="Hippler M."/>
            <person name="Laroche J."/>
        </authorList>
    </citation>
    <scope>NUCLEOTIDE SEQUENCE [LARGE SCALE GENOMIC DNA]</scope>
    <source>
        <strain evidence="2 3">CCMP1005</strain>
    </source>
</reference>
<feature type="region of interest" description="Disordered" evidence="1">
    <location>
        <begin position="73"/>
        <end position="112"/>
    </location>
</feature>
<name>K0RCK5_THAOC</name>
<evidence type="ECO:0000313" key="3">
    <source>
        <dbReference type="Proteomes" id="UP000266841"/>
    </source>
</evidence>
<feature type="compositionally biased region" description="Basic and acidic residues" evidence="1">
    <location>
        <begin position="78"/>
        <end position="97"/>
    </location>
</feature>
<keyword evidence="3" id="KW-1185">Reference proteome</keyword>
<dbReference type="eggNOG" id="ENOG502RFR8">
    <property type="taxonomic scope" value="Eukaryota"/>
</dbReference>
<gene>
    <name evidence="2" type="ORF">THAOC_37286</name>
</gene>
<organism evidence="2 3">
    <name type="scientific">Thalassiosira oceanica</name>
    <name type="common">Marine diatom</name>
    <dbReference type="NCBI Taxonomy" id="159749"/>
    <lineage>
        <taxon>Eukaryota</taxon>
        <taxon>Sar</taxon>
        <taxon>Stramenopiles</taxon>
        <taxon>Ochrophyta</taxon>
        <taxon>Bacillariophyta</taxon>
        <taxon>Coscinodiscophyceae</taxon>
        <taxon>Thalassiosirophycidae</taxon>
        <taxon>Thalassiosirales</taxon>
        <taxon>Thalassiosiraceae</taxon>
        <taxon>Thalassiosira</taxon>
    </lineage>
</organism>
<comment type="caution">
    <text evidence="2">The sequence shown here is derived from an EMBL/GenBank/DDBJ whole genome shotgun (WGS) entry which is preliminary data.</text>
</comment>
<evidence type="ECO:0000256" key="1">
    <source>
        <dbReference type="SAM" id="MobiDB-lite"/>
    </source>
</evidence>
<feature type="compositionally biased region" description="Low complexity" evidence="1">
    <location>
        <begin position="98"/>
        <end position="112"/>
    </location>
</feature>
<dbReference type="Proteomes" id="UP000266841">
    <property type="component" value="Unassembled WGS sequence"/>
</dbReference>
<proteinExistence type="predicted"/>
<evidence type="ECO:0000313" key="2">
    <source>
        <dbReference type="EMBL" id="EJK44197.1"/>
    </source>
</evidence>
<sequence>MTVTDSKGGDPEITLNAVPDPTLATAVGVYEQDAKPDGSGKQDQATGGAPSGPPIPVGHSRFYCNKCRTVSVPPHALPRLEPHTTCLTERRRGDARTATRSTRPRRGSASGATFYRADGRDLAGGNPIDEMGKNDVWLF</sequence>
<dbReference type="AlphaFoldDB" id="K0RCK5"/>
<protein>
    <submittedName>
        <fullName evidence="2">Uncharacterized protein</fullName>
    </submittedName>
</protein>